<evidence type="ECO:0000256" key="8">
    <source>
        <dbReference type="SAM" id="MobiDB-lite"/>
    </source>
</evidence>
<evidence type="ECO:0000256" key="6">
    <source>
        <dbReference type="ARBA" id="ARBA00023242"/>
    </source>
</evidence>
<evidence type="ECO:0000256" key="2">
    <source>
        <dbReference type="ARBA" id="ARBA00007163"/>
    </source>
</evidence>
<dbReference type="Proteomes" id="UP000794436">
    <property type="component" value="Unassembled WGS sequence"/>
</dbReference>
<dbReference type="Gene3D" id="1.20.5.170">
    <property type="match status" value="1"/>
</dbReference>
<evidence type="ECO:0000256" key="3">
    <source>
        <dbReference type="ARBA" id="ARBA00023015"/>
    </source>
</evidence>
<dbReference type="GO" id="GO:0003677">
    <property type="term" value="F:DNA binding"/>
    <property type="evidence" value="ECO:0007669"/>
    <property type="project" value="UniProtKB-KW"/>
</dbReference>
<sequence length="489" mass="54042">MIGSDATPWLDMSDKELSDQVAMHDDLFPSDPMHGLLLDDDVFPGATDLFADDAMTEYDTSDALTDAASEMSTPPPCFDDDRSTPTTPTTSTGCTAGPSVAPKLAPVSPPHAETTTMPRMPVAPQPLQTAAPFTPPAMLPFAFPVACFPPLNLNQKRPLPEMLPNPAIGAVDASMCKKSKREIRQMKNRESANRSRMKRKNQLSEMAVEVDELTKTQHELQNTIAALRAENKSLHDQNAFLRSLVTMYSDSSRNVQLPPVPQQAQQFTELPPLPDLENGSNARSNDEDEELEFLRLTKKPKSVVRSAATVSAASLGLCASVFGLTILTDSDNGATHSGHVRRAGRVLHSLPSSPMESKCMPTQSWMEWSNQMFTSSWNYLATSDLAYAVIVNVISFIAIMVLYHMYQRFFGSISKPLKEKSSNYRWEAESEDSHSVQRGATTSRQRRPVQSSSTHLPTKHRSVSWQDVRVVDGQTHMKPSTLPHMHVFS</sequence>
<dbReference type="GO" id="GO:0003700">
    <property type="term" value="F:DNA-binding transcription factor activity"/>
    <property type="evidence" value="ECO:0007669"/>
    <property type="project" value="InterPro"/>
</dbReference>
<dbReference type="PANTHER" id="PTHR47416">
    <property type="entry name" value="BASIC-LEUCINE ZIPPER TRANSCRIPTION FACTOR F-RELATED"/>
    <property type="match status" value="1"/>
</dbReference>
<evidence type="ECO:0000259" key="10">
    <source>
        <dbReference type="PROSITE" id="PS50217"/>
    </source>
</evidence>
<evidence type="ECO:0000256" key="4">
    <source>
        <dbReference type="ARBA" id="ARBA00023125"/>
    </source>
</evidence>
<keyword evidence="5" id="KW-0804">Transcription</keyword>
<dbReference type="CDD" id="cd14686">
    <property type="entry name" value="bZIP"/>
    <property type="match status" value="1"/>
</dbReference>
<keyword evidence="3" id="KW-0805">Transcription regulation</keyword>
<protein>
    <recommendedName>
        <fullName evidence="10">BZIP domain-containing protein</fullName>
    </recommendedName>
</protein>
<dbReference type="OrthoDB" id="551672at2759"/>
<reference evidence="11" key="1">
    <citation type="submission" date="2019-03" db="EMBL/GenBank/DDBJ databases">
        <title>Long read genome sequence of the mycoparasitic Pythium oligandrum ATCC 38472 isolated from sugarbeet rhizosphere.</title>
        <authorList>
            <person name="Gaulin E."/>
        </authorList>
    </citation>
    <scope>NUCLEOTIDE SEQUENCE</scope>
    <source>
        <strain evidence="11">ATCC 38472_TT</strain>
    </source>
</reference>
<feature type="region of interest" description="Disordered" evidence="8">
    <location>
        <begin position="67"/>
        <end position="103"/>
    </location>
</feature>
<dbReference type="EMBL" id="SPLM01000111">
    <property type="protein sequence ID" value="TMW58688.1"/>
    <property type="molecule type" value="Genomic_DNA"/>
</dbReference>
<dbReference type="PANTHER" id="PTHR47416:SF8">
    <property type="entry name" value="BASIC-LEUCINE ZIPPER TRANSCRIPTION FACTOR E-RELATED"/>
    <property type="match status" value="1"/>
</dbReference>
<comment type="subcellular location">
    <subcellularLocation>
        <location evidence="1">Nucleus</location>
    </subcellularLocation>
</comment>
<keyword evidence="6" id="KW-0539">Nucleus</keyword>
<feature type="region of interest" description="Disordered" evidence="8">
    <location>
        <begin position="427"/>
        <end position="462"/>
    </location>
</feature>
<feature type="domain" description="BZIP" evidence="10">
    <location>
        <begin position="178"/>
        <end position="241"/>
    </location>
</feature>
<evidence type="ECO:0000313" key="11">
    <source>
        <dbReference type="EMBL" id="TMW58688.1"/>
    </source>
</evidence>
<dbReference type="InterPro" id="IPR004827">
    <property type="entry name" value="bZIP"/>
</dbReference>
<keyword evidence="7" id="KW-0175">Coiled coil</keyword>
<feature type="region of interest" description="Disordered" evidence="8">
    <location>
        <begin position="183"/>
        <end position="202"/>
    </location>
</feature>
<feature type="transmembrane region" description="Helical" evidence="9">
    <location>
        <begin position="385"/>
        <end position="406"/>
    </location>
</feature>
<evidence type="ECO:0000256" key="9">
    <source>
        <dbReference type="SAM" id="Phobius"/>
    </source>
</evidence>
<keyword evidence="12" id="KW-1185">Reference proteome</keyword>
<keyword evidence="4" id="KW-0238">DNA-binding</keyword>
<evidence type="ECO:0000256" key="1">
    <source>
        <dbReference type="ARBA" id="ARBA00004123"/>
    </source>
</evidence>
<comment type="similarity">
    <text evidence="2">Belongs to the bZIP family.</text>
</comment>
<dbReference type="InterPro" id="IPR046347">
    <property type="entry name" value="bZIP_sf"/>
</dbReference>
<evidence type="ECO:0000256" key="5">
    <source>
        <dbReference type="ARBA" id="ARBA00023163"/>
    </source>
</evidence>
<gene>
    <name evidence="11" type="ORF">Poli38472_010247</name>
</gene>
<comment type="caution">
    <text evidence="11">The sequence shown here is derived from an EMBL/GenBank/DDBJ whole genome shotgun (WGS) entry which is preliminary data.</text>
</comment>
<evidence type="ECO:0000313" key="12">
    <source>
        <dbReference type="Proteomes" id="UP000794436"/>
    </source>
</evidence>
<feature type="coiled-coil region" evidence="7">
    <location>
        <begin position="203"/>
        <end position="237"/>
    </location>
</feature>
<feature type="compositionally biased region" description="Basic and acidic residues" evidence="8">
    <location>
        <begin position="183"/>
        <end position="193"/>
    </location>
</feature>
<dbReference type="PROSITE" id="PS50217">
    <property type="entry name" value="BZIP"/>
    <property type="match status" value="1"/>
</dbReference>
<dbReference type="GO" id="GO:0005634">
    <property type="term" value="C:nucleus"/>
    <property type="evidence" value="ECO:0007669"/>
    <property type="project" value="UniProtKB-SubCell"/>
</dbReference>
<name>A0A8K1C9K8_PYTOL</name>
<dbReference type="AlphaFoldDB" id="A0A8K1C9K8"/>
<keyword evidence="9" id="KW-0472">Membrane</keyword>
<dbReference type="SUPFAM" id="SSF57959">
    <property type="entry name" value="Leucine zipper domain"/>
    <property type="match status" value="1"/>
</dbReference>
<proteinExistence type="inferred from homology"/>
<accession>A0A8K1C9K8</accession>
<evidence type="ECO:0000256" key="7">
    <source>
        <dbReference type="SAM" id="Coils"/>
    </source>
</evidence>
<dbReference type="Pfam" id="PF00170">
    <property type="entry name" value="bZIP_1"/>
    <property type="match status" value="1"/>
</dbReference>
<dbReference type="SMART" id="SM00338">
    <property type="entry name" value="BRLZ"/>
    <property type="match status" value="1"/>
</dbReference>
<dbReference type="PROSITE" id="PS00036">
    <property type="entry name" value="BZIP_BASIC"/>
    <property type="match status" value="1"/>
</dbReference>
<keyword evidence="9" id="KW-1133">Transmembrane helix</keyword>
<feature type="compositionally biased region" description="Polar residues" evidence="8">
    <location>
        <begin position="436"/>
        <end position="456"/>
    </location>
</feature>
<keyword evidence="9" id="KW-0812">Transmembrane</keyword>
<organism evidence="11 12">
    <name type="scientific">Pythium oligandrum</name>
    <name type="common">Mycoparasitic fungus</name>
    <dbReference type="NCBI Taxonomy" id="41045"/>
    <lineage>
        <taxon>Eukaryota</taxon>
        <taxon>Sar</taxon>
        <taxon>Stramenopiles</taxon>
        <taxon>Oomycota</taxon>
        <taxon>Peronosporomycetes</taxon>
        <taxon>Pythiales</taxon>
        <taxon>Pythiaceae</taxon>
        <taxon>Pythium</taxon>
    </lineage>
</organism>